<proteinExistence type="predicted"/>
<sequence>MPGPLARFARGPIQLLATECAAKNPAEKSSIPAKISHSDVNSVINSPNNITPVENNITGPRP</sequence>
<dbReference type="Proteomes" id="UP000251584">
    <property type="component" value="Unassembled WGS sequence"/>
</dbReference>
<dbReference type="AlphaFoldDB" id="A0A2X2WV59"/>
<evidence type="ECO:0000313" key="3">
    <source>
        <dbReference type="Proteomes" id="UP000251584"/>
    </source>
</evidence>
<evidence type="ECO:0000313" key="2">
    <source>
        <dbReference type="EMBL" id="SQB39655.1"/>
    </source>
</evidence>
<name>A0A2X2WV59_CITKO</name>
<protein>
    <submittedName>
        <fullName evidence="2">Uncharacterized protein</fullName>
    </submittedName>
</protein>
<feature type="region of interest" description="Disordered" evidence="1">
    <location>
        <begin position="40"/>
        <end position="62"/>
    </location>
</feature>
<organism evidence="2 3">
    <name type="scientific">Citrobacter koseri</name>
    <name type="common">Citrobacter diversus</name>
    <dbReference type="NCBI Taxonomy" id="545"/>
    <lineage>
        <taxon>Bacteria</taxon>
        <taxon>Pseudomonadati</taxon>
        <taxon>Pseudomonadota</taxon>
        <taxon>Gammaproteobacteria</taxon>
        <taxon>Enterobacterales</taxon>
        <taxon>Enterobacteriaceae</taxon>
        <taxon>Citrobacter</taxon>
    </lineage>
</organism>
<gene>
    <name evidence="2" type="ORF">NCTC10786_04735</name>
</gene>
<evidence type="ECO:0000256" key="1">
    <source>
        <dbReference type="SAM" id="MobiDB-lite"/>
    </source>
</evidence>
<dbReference type="EMBL" id="UAVY01000008">
    <property type="protein sequence ID" value="SQB39655.1"/>
    <property type="molecule type" value="Genomic_DNA"/>
</dbReference>
<accession>A0A2X2WV59</accession>
<reference evidence="2 3" key="1">
    <citation type="submission" date="2018-06" db="EMBL/GenBank/DDBJ databases">
        <authorList>
            <consortium name="Pathogen Informatics"/>
            <person name="Doyle S."/>
        </authorList>
    </citation>
    <scope>NUCLEOTIDE SEQUENCE [LARGE SCALE GENOMIC DNA]</scope>
    <source>
        <strain evidence="2 3">NCTC10786</strain>
    </source>
</reference>